<reference evidence="3" key="1">
    <citation type="submission" date="2020-10" db="EMBL/GenBank/DDBJ databases">
        <authorList>
            <person name="Gilroy R."/>
        </authorList>
    </citation>
    <scope>NUCLEOTIDE SEQUENCE</scope>
    <source>
        <strain evidence="3">CHK187-14744</strain>
    </source>
</reference>
<dbReference type="EMBL" id="DVLT01000042">
    <property type="protein sequence ID" value="HIU02901.1"/>
    <property type="molecule type" value="Genomic_DNA"/>
</dbReference>
<dbReference type="GO" id="GO:0003723">
    <property type="term" value="F:RNA binding"/>
    <property type="evidence" value="ECO:0007669"/>
    <property type="project" value="UniProtKB-KW"/>
</dbReference>
<evidence type="ECO:0000256" key="1">
    <source>
        <dbReference type="PROSITE-ProRule" id="PRU00182"/>
    </source>
</evidence>
<dbReference type="InterPro" id="IPR036986">
    <property type="entry name" value="S4_RNA-bd_sf"/>
</dbReference>
<dbReference type="PANTHER" id="PTHR13633:SF3">
    <property type="entry name" value="MITOCHONDRIAL TRANSCRIPTION RESCUE FACTOR 1"/>
    <property type="match status" value="1"/>
</dbReference>
<sequence length="252" mass="28503">MTKDEQVFLHHMNDIASRSYYEGRPCFSDFMSMYEQDLLLKHQDDILKDTGAEGLFLSGGYPHAERVLAAFGAFEPEGWPALWLHITPAYPKFSAVPGHRDYLGSILGLGLKREKIGDILVQDDGAWIYVRRETSDFILEELKQVGRTIVRIQAEDLPEAYRMPRFSVSRKTVSSVRLDTIIAAAYGLSRSKAVQCITDGEVFINGRMITGNSHAVKSGDVISVRHKGKFVFVDLQNKSKKNKCIIEIRKYV</sequence>
<protein>
    <submittedName>
        <fullName evidence="3">RNA-binding protein</fullName>
    </submittedName>
</protein>
<dbReference type="PROSITE" id="PS50889">
    <property type="entry name" value="S4"/>
    <property type="match status" value="1"/>
</dbReference>
<dbReference type="InterPro" id="IPR040591">
    <property type="entry name" value="RqcP2_RBD"/>
</dbReference>
<dbReference type="AlphaFoldDB" id="A0A9D1KW61"/>
<dbReference type="Gene3D" id="3.10.290.10">
    <property type="entry name" value="RNA-binding S4 domain"/>
    <property type="match status" value="1"/>
</dbReference>
<dbReference type="Pfam" id="PF01479">
    <property type="entry name" value="S4"/>
    <property type="match status" value="1"/>
</dbReference>
<organism evidence="3 4">
    <name type="scientific">Candidatus Onthocola gallistercoris</name>
    <dbReference type="NCBI Taxonomy" id="2840876"/>
    <lineage>
        <taxon>Bacteria</taxon>
        <taxon>Bacillati</taxon>
        <taxon>Bacillota</taxon>
        <taxon>Bacilli</taxon>
        <taxon>Candidatus Onthocola</taxon>
    </lineage>
</organism>
<accession>A0A9D1KW61</accession>
<comment type="caution">
    <text evidence="3">The sequence shown here is derived from an EMBL/GenBank/DDBJ whole genome shotgun (WGS) entry which is preliminary data.</text>
</comment>
<evidence type="ECO:0000313" key="3">
    <source>
        <dbReference type="EMBL" id="HIU02901.1"/>
    </source>
</evidence>
<dbReference type="InterPro" id="IPR002942">
    <property type="entry name" value="S4_RNA-bd"/>
</dbReference>
<dbReference type="Proteomes" id="UP000824164">
    <property type="component" value="Unassembled WGS sequence"/>
</dbReference>
<reference evidence="3" key="2">
    <citation type="journal article" date="2021" name="PeerJ">
        <title>Extensive microbial diversity within the chicken gut microbiome revealed by metagenomics and culture.</title>
        <authorList>
            <person name="Gilroy R."/>
            <person name="Ravi A."/>
            <person name="Getino M."/>
            <person name="Pursley I."/>
            <person name="Horton D.L."/>
            <person name="Alikhan N.F."/>
            <person name="Baker D."/>
            <person name="Gharbi K."/>
            <person name="Hall N."/>
            <person name="Watson M."/>
            <person name="Adriaenssens E.M."/>
            <person name="Foster-Nyarko E."/>
            <person name="Jarju S."/>
            <person name="Secka A."/>
            <person name="Antonio M."/>
            <person name="Oren A."/>
            <person name="Chaudhuri R.R."/>
            <person name="La Ragione R."/>
            <person name="Hildebrand F."/>
            <person name="Pallen M.J."/>
        </authorList>
    </citation>
    <scope>NUCLEOTIDE SEQUENCE</scope>
    <source>
        <strain evidence="3">CHK187-14744</strain>
    </source>
</reference>
<dbReference type="SMART" id="SM00363">
    <property type="entry name" value="S4"/>
    <property type="match status" value="1"/>
</dbReference>
<evidence type="ECO:0000313" key="4">
    <source>
        <dbReference type="Proteomes" id="UP000824164"/>
    </source>
</evidence>
<dbReference type="SUPFAM" id="SSF55174">
    <property type="entry name" value="Alpha-L RNA-binding motif"/>
    <property type="match status" value="1"/>
</dbReference>
<proteinExistence type="predicted"/>
<name>A0A9D1KW61_9FIRM</name>
<dbReference type="Gene3D" id="3.30.70.330">
    <property type="match status" value="1"/>
</dbReference>
<dbReference type="CDD" id="cd00165">
    <property type="entry name" value="S4"/>
    <property type="match status" value="1"/>
</dbReference>
<evidence type="ECO:0000259" key="2">
    <source>
        <dbReference type="SMART" id="SM00363"/>
    </source>
</evidence>
<dbReference type="InterPro" id="IPR012677">
    <property type="entry name" value="Nucleotide-bd_a/b_plait_sf"/>
</dbReference>
<dbReference type="PANTHER" id="PTHR13633">
    <property type="entry name" value="MITOCHONDRIAL TRANSCRIPTION RESCUE FACTOR 1"/>
    <property type="match status" value="1"/>
</dbReference>
<dbReference type="Pfam" id="PF17774">
    <property type="entry name" value="YlmH_RBD"/>
    <property type="match status" value="1"/>
</dbReference>
<keyword evidence="1" id="KW-0694">RNA-binding</keyword>
<dbReference type="Gene3D" id="3.30.1370.160">
    <property type="match status" value="1"/>
</dbReference>
<gene>
    <name evidence="3" type="ORF">IAB63_06565</name>
</gene>
<feature type="domain" description="RNA-binding S4" evidence="2">
    <location>
        <begin position="176"/>
        <end position="237"/>
    </location>
</feature>